<dbReference type="Pfam" id="PF18990">
    <property type="entry name" value="DUF5723"/>
    <property type="match status" value="1"/>
</dbReference>
<evidence type="ECO:0000313" key="2">
    <source>
        <dbReference type="EMBL" id="HJF07739.1"/>
    </source>
</evidence>
<evidence type="ECO:0000259" key="1">
    <source>
        <dbReference type="Pfam" id="PF18990"/>
    </source>
</evidence>
<dbReference type="EMBL" id="DYXD01000136">
    <property type="protein sequence ID" value="HJF07739.1"/>
    <property type="molecule type" value="Genomic_DNA"/>
</dbReference>
<evidence type="ECO:0000313" key="3">
    <source>
        <dbReference type="Proteomes" id="UP000718012"/>
    </source>
</evidence>
<accession>A0A921FF80</accession>
<organism evidence="2 3">
    <name type="scientific">Phocaeicola coprocola</name>
    <dbReference type="NCBI Taxonomy" id="310298"/>
    <lineage>
        <taxon>Bacteria</taxon>
        <taxon>Pseudomonadati</taxon>
        <taxon>Bacteroidota</taxon>
        <taxon>Bacteroidia</taxon>
        <taxon>Bacteroidales</taxon>
        <taxon>Bacteroidaceae</taxon>
        <taxon>Phocaeicola</taxon>
    </lineage>
</organism>
<dbReference type="AlphaFoldDB" id="A0A921FF80"/>
<feature type="domain" description="DUF5723" evidence="1">
    <location>
        <begin position="33"/>
        <end position="428"/>
    </location>
</feature>
<reference evidence="2" key="1">
    <citation type="journal article" date="2021" name="PeerJ">
        <title>Extensive microbial diversity within the chicken gut microbiome revealed by metagenomics and culture.</title>
        <authorList>
            <person name="Gilroy R."/>
            <person name="Ravi A."/>
            <person name="Getino M."/>
            <person name="Pursley I."/>
            <person name="Horton D.L."/>
            <person name="Alikhan N.F."/>
            <person name="Baker D."/>
            <person name="Gharbi K."/>
            <person name="Hall N."/>
            <person name="Watson M."/>
            <person name="Adriaenssens E.M."/>
            <person name="Foster-Nyarko E."/>
            <person name="Jarju S."/>
            <person name="Secka A."/>
            <person name="Antonio M."/>
            <person name="Oren A."/>
            <person name="Chaudhuri R.R."/>
            <person name="La Ragione R."/>
            <person name="Hildebrand F."/>
            <person name="Pallen M.J."/>
        </authorList>
    </citation>
    <scope>NUCLEOTIDE SEQUENCE</scope>
    <source>
        <strain evidence="2">CHK165-8395</strain>
    </source>
</reference>
<gene>
    <name evidence="2" type="ORF">K8U81_06050</name>
</gene>
<name>A0A921FF80_9BACT</name>
<reference evidence="2" key="2">
    <citation type="submission" date="2021-09" db="EMBL/GenBank/DDBJ databases">
        <authorList>
            <person name="Gilroy R."/>
        </authorList>
    </citation>
    <scope>NUCLEOTIDE SEQUENCE</scope>
    <source>
        <strain evidence="2">CHK165-8395</strain>
    </source>
</reference>
<dbReference type="Proteomes" id="UP000718012">
    <property type="component" value="Unassembled WGS sequence"/>
</dbReference>
<sequence>MAGGLCFVGGVHAQYLRTSYFIEGSSARLQLNPALQPTRGFVNVPVLNCFVGASSNVLGITDIIKMLDSGQDVFPNDDLYNRLKDYTRFNVRANTDILSFGWYKGKGFWTASVRLRTDVSSSIPKTMFEYLRNISSLGVNSRSTGIASRAATFQRNISDMEFDITSFTELGVGYSRPINDKLTVGGRFNLLLGLSHTDVEVDNFSLNVEIPDDISQAYSYATSKSHVKTSMKGGGLTFSDVNDGSGNTLRQVDGYDFDMGGFGIAGTGVGIDLGATYKVMDNLTVSASLLDLGFIRWRSGVTTVASSDENAKVEINENNYLNYLSRDFMDLKRFNMFEDKNAVAAYTTKLSSTFLAAGEYTLMDDKLSLGAMYSVYFVHPKTLNELTFSATIHPKSWCDAALSYSPIQAGGKSFGMALKLGPVFFGTDYVYFGNNTSTANFYFGVSFPIGQKRPDSI</sequence>
<dbReference type="InterPro" id="IPR043781">
    <property type="entry name" value="DUF5723"/>
</dbReference>
<comment type="caution">
    <text evidence="2">The sequence shown here is derived from an EMBL/GenBank/DDBJ whole genome shotgun (WGS) entry which is preliminary data.</text>
</comment>
<protein>
    <submittedName>
        <fullName evidence="2">DUF5723 family protein</fullName>
    </submittedName>
</protein>
<proteinExistence type="predicted"/>